<dbReference type="Pfam" id="PF19583">
    <property type="entry name" value="ODP"/>
    <property type="match status" value="1"/>
</dbReference>
<dbReference type="SMART" id="SM00849">
    <property type="entry name" value="Lactamase_B"/>
    <property type="match status" value="1"/>
</dbReference>
<dbReference type="PANTHER" id="PTHR43717">
    <property type="entry name" value="ANAEROBIC NITRIC OXIDE REDUCTASE FLAVORUBREDOXIN"/>
    <property type="match status" value="1"/>
</dbReference>
<dbReference type="InterPro" id="IPR036866">
    <property type="entry name" value="RibonucZ/Hydroxyglut_hydro"/>
</dbReference>
<dbReference type="GO" id="GO:0046872">
    <property type="term" value="F:metal ion binding"/>
    <property type="evidence" value="ECO:0007669"/>
    <property type="project" value="InterPro"/>
</dbReference>
<dbReference type="Gene3D" id="3.40.50.360">
    <property type="match status" value="1"/>
</dbReference>
<gene>
    <name evidence="2" type="ORF">L0665_05385</name>
</gene>
<dbReference type="SUPFAM" id="SSF56281">
    <property type="entry name" value="Metallo-hydrolase/oxidoreductase"/>
    <property type="match status" value="1"/>
</dbReference>
<organism evidence="2 3">
    <name type="scientific">Methanogenium marinum</name>
    <dbReference type="NCBI Taxonomy" id="348610"/>
    <lineage>
        <taxon>Archaea</taxon>
        <taxon>Methanobacteriati</taxon>
        <taxon>Methanobacteriota</taxon>
        <taxon>Stenosarchaea group</taxon>
        <taxon>Methanomicrobia</taxon>
        <taxon>Methanomicrobiales</taxon>
        <taxon>Methanomicrobiaceae</taxon>
        <taxon>Methanogenium</taxon>
    </lineage>
</organism>
<sequence>MVVREIIPGIDSVGVIDWHRMAFDNLMDLPDGTTYNAYVVRGSEKTALIDTVEAEFDEEYVTNLIRAKIDSVDYIVANHAEQDHSGSLPLLLELFPMAKVVTTEKGKELLCSLVLIEEGRILTVEENDSLSLGDKTLVFYPMPWVHWPETMVTWVPEDRILFSCDLFGSHLATSDVFSDGSCRLHEAAKRYFAVIMQPFRGKIRTYLDAVDDLSPAIIAPSHGPVYCDPAEILTLYRDWSSEEGKNLVVIPFVSMHNSTTWMVERLVDALIDRGIQVRPYDLGNASPGMIAMDLIDATTIVIGTPTVHFGPHPKAAHIAFLTNILKPKARYAAVIGSYGWGGKTVQALGEMMPKLSAEMLSPVYIKGKPQEEDLVAIINLADEIYKRHQDNHLV</sequence>
<dbReference type="GO" id="GO:0016491">
    <property type="term" value="F:oxidoreductase activity"/>
    <property type="evidence" value="ECO:0007669"/>
    <property type="project" value="InterPro"/>
</dbReference>
<dbReference type="GO" id="GO:0010181">
    <property type="term" value="F:FMN binding"/>
    <property type="evidence" value="ECO:0007669"/>
    <property type="project" value="InterPro"/>
</dbReference>
<feature type="domain" description="Flavodoxin-like" evidence="1">
    <location>
        <begin position="248"/>
        <end position="385"/>
    </location>
</feature>
<dbReference type="PROSITE" id="PS50902">
    <property type="entry name" value="FLAVODOXIN_LIKE"/>
    <property type="match status" value="1"/>
</dbReference>
<comment type="caution">
    <text evidence="2">The sequence shown here is derived from an EMBL/GenBank/DDBJ whole genome shotgun (WGS) entry which is preliminary data.</text>
</comment>
<dbReference type="RefSeq" id="WP_274924679.1">
    <property type="nucleotide sequence ID" value="NZ_JAKELO010000002.1"/>
</dbReference>
<dbReference type="GO" id="GO:0009055">
    <property type="term" value="F:electron transfer activity"/>
    <property type="evidence" value="ECO:0007669"/>
    <property type="project" value="InterPro"/>
</dbReference>
<dbReference type="InterPro" id="IPR029039">
    <property type="entry name" value="Flavoprotein-like_sf"/>
</dbReference>
<dbReference type="InterPro" id="IPR008254">
    <property type="entry name" value="Flavodoxin/NO_synth"/>
</dbReference>
<evidence type="ECO:0000313" key="2">
    <source>
        <dbReference type="EMBL" id="MDE4908041.1"/>
    </source>
</evidence>
<evidence type="ECO:0000313" key="3">
    <source>
        <dbReference type="Proteomes" id="UP001143747"/>
    </source>
</evidence>
<dbReference type="SUPFAM" id="SSF52218">
    <property type="entry name" value="Flavoproteins"/>
    <property type="match status" value="1"/>
</dbReference>
<dbReference type="PIRSF" id="PIRSF005243">
    <property type="entry name" value="ROO"/>
    <property type="match status" value="1"/>
</dbReference>
<dbReference type="AlphaFoldDB" id="A0A9Q4KSX0"/>
<dbReference type="InterPro" id="IPR045761">
    <property type="entry name" value="ODP_dom"/>
</dbReference>
<accession>A0A9Q4KSX0</accession>
<name>A0A9Q4KSX0_9EURY</name>
<dbReference type="CDD" id="cd07709">
    <property type="entry name" value="flavodiiron_proteins_MBL-fold"/>
    <property type="match status" value="1"/>
</dbReference>
<keyword evidence="3" id="KW-1185">Reference proteome</keyword>
<dbReference type="Proteomes" id="UP001143747">
    <property type="component" value="Unassembled WGS sequence"/>
</dbReference>
<evidence type="ECO:0000259" key="1">
    <source>
        <dbReference type="PROSITE" id="PS50902"/>
    </source>
</evidence>
<reference evidence="2" key="1">
    <citation type="submission" date="2022-01" db="EMBL/GenBank/DDBJ databases">
        <title>Draft genome of Methanogenium marinum DSM 15558.</title>
        <authorList>
            <person name="Chen S.-C."/>
            <person name="You Y.-T."/>
        </authorList>
    </citation>
    <scope>NUCLEOTIDE SEQUENCE</scope>
    <source>
        <strain evidence="2">DSM 15558</strain>
    </source>
</reference>
<dbReference type="Gene3D" id="3.60.15.10">
    <property type="entry name" value="Ribonuclease Z/Hydroxyacylglutathione hydrolase-like"/>
    <property type="match status" value="1"/>
</dbReference>
<dbReference type="InterPro" id="IPR016440">
    <property type="entry name" value="Rubredoxin-O_OxRdtase"/>
</dbReference>
<dbReference type="InterPro" id="IPR001279">
    <property type="entry name" value="Metallo-B-lactamas"/>
</dbReference>
<proteinExistence type="predicted"/>
<dbReference type="PANTHER" id="PTHR43717:SF1">
    <property type="entry name" value="ANAEROBIC NITRIC OXIDE REDUCTASE FLAVORUBREDOXIN"/>
    <property type="match status" value="1"/>
</dbReference>
<dbReference type="EMBL" id="JAKELO010000002">
    <property type="protein sequence ID" value="MDE4908041.1"/>
    <property type="molecule type" value="Genomic_DNA"/>
</dbReference>
<protein>
    <submittedName>
        <fullName evidence="2">FprA family A-type flavoprotein</fullName>
    </submittedName>
</protein>